<accession>A0ABQ7UKS8</accession>
<comment type="caution">
    <text evidence="2">The sequence shown here is derived from an EMBL/GenBank/DDBJ whole genome shotgun (WGS) entry which is preliminary data.</text>
</comment>
<reference evidence="2 3" key="1">
    <citation type="journal article" date="2021" name="bioRxiv">
        <title>Chromosome-scale and haplotype-resolved genome assembly of a tetraploid potato cultivar.</title>
        <authorList>
            <person name="Sun H."/>
            <person name="Jiao W.-B."/>
            <person name="Krause K."/>
            <person name="Campoy J.A."/>
            <person name="Goel M."/>
            <person name="Folz-Donahue K."/>
            <person name="Kukat C."/>
            <person name="Huettel B."/>
            <person name="Schneeberger K."/>
        </authorList>
    </citation>
    <scope>NUCLEOTIDE SEQUENCE [LARGE SCALE GENOMIC DNA]</scope>
    <source>
        <strain evidence="2">SolTubOtavaFocal</strain>
        <tissue evidence="2">Leaves</tissue>
    </source>
</reference>
<evidence type="ECO:0000313" key="2">
    <source>
        <dbReference type="EMBL" id="KAH0749110.1"/>
    </source>
</evidence>
<gene>
    <name evidence="2" type="ORF">KY290_028342</name>
</gene>
<proteinExistence type="predicted"/>
<dbReference type="Proteomes" id="UP000826656">
    <property type="component" value="Unassembled WGS sequence"/>
</dbReference>
<keyword evidence="3" id="KW-1185">Reference proteome</keyword>
<evidence type="ECO:0000313" key="3">
    <source>
        <dbReference type="Proteomes" id="UP000826656"/>
    </source>
</evidence>
<protein>
    <submittedName>
        <fullName evidence="2">Uncharacterized protein</fullName>
    </submittedName>
</protein>
<feature type="region of interest" description="Disordered" evidence="1">
    <location>
        <begin position="1"/>
        <end position="118"/>
    </location>
</feature>
<evidence type="ECO:0000256" key="1">
    <source>
        <dbReference type="SAM" id="MobiDB-lite"/>
    </source>
</evidence>
<dbReference type="EMBL" id="JAIVGD010000019">
    <property type="protein sequence ID" value="KAH0749110.1"/>
    <property type="molecule type" value="Genomic_DNA"/>
</dbReference>
<name>A0ABQ7UKS8_SOLTU</name>
<feature type="compositionally biased region" description="Basic and acidic residues" evidence="1">
    <location>
        <begin position="7"/>
        <end position="18"/>
    </location>
</feature>
<sequence length="171" mass="18858">MVPVSTKGKEKVSEETPKRMPFTRSDSKKLMGDAMKSSITTTAERCKKRKSGVGKSSEAKMEKQVKKLGKGKSKAYVAKRFVSKKGKNKRKRETSPVIKPASGTGPGPMGSEDDHGESKQSIVNNLCLQKILGGRVFDPDIITKHGMNSLYDLVEIQSWTHLLQTKSLVLH</sequence>
<organism evidence="2 3">
    <name type="scientific">Solanum tuberosum</name>
    <name type="common">Potato</name>
    <dbReference type="NCBI Taxonomy" id="4113"/>
    <lineage>
        <taxon>Eukaryota</taxon>
        <taxon>Viridiplantae</taxon>
        <taxon>Streptophyta</taxon>
        <taxon>Embryophyta</taxon>
        <taxon>Tracheophyta</taxon>
        <taxon>Spermatophyta</taxon>
        <taxon>Magnoliopsida</taxon>
        <taxon>eudicotyledons</taxon>
        <taxon>Gunneridae</taxon>
        <taxon>Pentapetalae</taxon>
        <taxon>asterids</taxon>
        <taxon>lamiids</taxon>
        <taxon>Solanales</taxon>
        <taxon>Solanaceae</taxon>
        <taxon>Solanoideae</taxon>
        <taxon>Solaneae</taxon>
        <taxon>Solanum</taxon>
    </lineage>
</organism>
<feature type="compositionally biased region" description="Basic residues" evidence="1">
    <location>
        <begin position="81"/>
        <end position="92"/>
    </location>
</feature>